<evidence type="ECO:0000256" key="1">
    <source>
        <dbReference type="PROSITE-ProRule" id="PRU00708"/>
    </source>
</evidence>
<dbReference type="AlphaFoldDB" id="A0AAV9EBG5"/>
<keyword evidence="3" id="KW-1185">Reference proteome</keyword>
<dbReference type="PROSITE" id="PS51375">
    <property type="entry name" value="PPR"/>
    <property type="match status" value="1"/>
</dbReference>
<sequence>MEAVADPWRKGLGVRHHWSKEGHNAWKPSWTRETSGRVLFEIEPENSRNYVALASVYVGGGWFAEAESVLREMVERGMKRM</sequence>
<protein>
    <submittedName>
        <fullName evidence="2">Pentatricopeptide repeat-containing protein</fullName>
    </submittedName>
</protein>
<dbReference type="Proteomes" id="UP001180020">
    <property type="component" value="Unassembled WGS sequence"/>
</dbReference>
<gene>
    <name evidence="2" type="primary">PCMP-E16</name>
    <name evidence="2" type="ORF">QJS10_CPA08g01189</name>
</gene>
<feature type="repeat" description="PPR" evidence="1">
    <location>
        <begin position="46"/>
        <end position="80"/>
    </location>
</feature>
<reference evidence="2" key="1">
    <citation type="journal article" date="2023" name="Nat. Commun.">
        <title>Diploid and tetraploid genomes of Acorus and the evolution of monocots.</title>
        <authorList>
            <person name="Ma L."/>
            <person name="Liu K.W."/>
            <person name="Li Z."/>
            <person name="Hsiao Y.Y."/>
            <person name="Qi Y."/>
            <person name="Fu T."/>
            <person name="Tang G.D."/>
            <person name="Zhang D."/>
            <person name="Sun W.H."/>
            <person name="Liu D.K."/>
            <person name="Li Y."/>
            <person name="Chen G.Z."/>
            <person name="Liu X.D."/>
            <person name="Liao X.Y."/>
            <person name="Jiang Y.T."/>
            <person name="Yu X."/>
            <person name="Hao Y."/>
            <person name="Huang J."/>
            <person name="Zhao X.W."/>
            <person name="Ke S."/>
            <person name="Chen Y.Y."/>
            <person name="Wu W.L."/>
            <person name="Hsu J.L."/>
            <person name="Lin Y.F."/>
            <person name="Huang M.D."/>
            <person name="Li C.Y."/>
            <person name="Huang L."/>
            <person name="Wang Z.W."/>
            <person name="Zhao X."/>
            <person name="Zhong W.Y."/>
            <person name="Peng D.H."/>
            <person name="Ahmad S."/>
            <person name="Lan S."/>
            <person name="Zhang J.S."/>
            <person name="Tsai W.C."/>
            <person name="Van de Peer Y."/>
            <person name="Liu Z.J."/>
        </authorList>
    </citation>
    <scope>NUCLEOTIDE SEQUENCE</scope>
    <source>
        <strain evidence="2">CP</strain>
    </source>
</reference>
<evidence type="ECO:0000313" key="2">
    <source>
        <dbReference type="EMBL" id="KAK1310910.1"/>
    </source>
</evidence>
<dbReference type="NCBIfam" id="TIGR00756">
    <property type="entry name" value="PPR"/>
    <property type="match status" value="1"/>
</dbReference>
<accession>A0AAV9EBG5</accession>
<dbReference type="EMBL" id="JAUJYO010000008">
    <property type="protein sequence ID" value="KAK1310910.1"/>
    <property type="molecule type" value="Genomic_DNA"/>
</dbReference>
<evidence type="ECO:0000313" key="3">
    <source>
        <dbReference type="Proteomes" id="UP001180020"/>
    </source>
</evidence>
<proteinExistence type="predicted"/>
<name>A0AAV9EBG5_ACOCL</name>
<comment type="caution">
    <text evidence="2">The sequence shown here is derived from an EMBL/GenBank/DDBJ whole genome shotgun (WGS) entry which is preliminary data.</text>
</comment>
<reference evidence="2" key="2">
    <citation type="submission" date="2023-06" db="EMBL/GenBank/DDBJ databases">
        <authorList>
            <person name="Ma L."/>
            <person name="Liu K.-W."/>
            <person name="Li Z."/>
            <person name="Hsiao Y.-Y."/>
            <person name="Qi Y."/>
            <person name="Fu T."/>
            <person name="Tang G."/>
            <person name="Zhang D."/>
            <person name="Sun W.-H."/>
            <person name="Liu D.-K."/>
            <person name="Li Y."/>
            <person name="Chen G.-Z."/>
            <person name="Liu X.-D."/>
            <person name="Liao X.-Y."/>
            <person name="Jiang Y.-T."/>
            <person name="Yu X."/>
            <person name="Hao Y."/>
            <person name="Huang J."/>
            <person name="Zhao X.-W."/>
            <person name="Ke S."/>
            <person name="Chen Y.-Y."/>
            <person name="Wu W.-L."/>
            <person name="Hsu J.-L."/>
            <person name="Lin Y.-F."/>
            <person name="Huang M.-D."/>
            <person name="Li C.-Y."/>
            <person name="Huang L."/>
            <person name="Wang Z.-W."/>
            <person name="Zhao X."/>
            <person name="Zhong W.-Y."/>
            <person name="Peng D.-H."/>
            <person name="Ahmad S."/>
            <person name="Lan S."/>
            <person name="Zhang J.-S."/>
            <person name="Tsai W.-C."/>
            <person name="Van De Peer Y."/>
            <person name="Liu Z.-J."/>
        </authorList>
    </citation>
    <scope>NUCLEOTIDE SEQUENCE</scope>
    <source>
        <strain evidence="2">CP</strain>
        <tissue evidence="2">Leaves</tissue>
    </source>
</reference>
<dbReference type="InterPro" id="IPR002885">
    <property type="entry name" value="PPR_rpt"/>
</dbReference>
<organism evidence="2 3">
    <name type="scientific">Acorus calamus</name>
    <name type="common">Sweet flag</name>
    <dbReference type="NCBI Taxonomy" id="4465"/>
    <lineage>
        <taxon>Eukaryota</taxon>
        <taxon>Viridiplantae</taxon>
        <taxon>Streptophyta</taxon>
        <taxon>Embryophyta</taxon>
        <taxon>Tracheophyta</taxon>
        <taxon>Spermatophyta</taxon>
        <taxon>Magnoliopsida</taxon>
        <taxon>Liliopsida</taxon>
        <taxon>Acoraceae</taxon>
        <taxon>Acorus</taxon>
    </lineage>
</organism>